<gene>
    <name evidence="1" type="ORF">Q0590_35045</name>
</gene>
<dbReference type="RefSeq" id="WP_302042340.1">
    <property type="nucleotide sequence ID" value="NZ_JAUKPO010000065.1"/>
</dbReference>
<reference evidence="1" key="1">
    <citation type="submission" date="2023-07" db="EMBL/GenBank/DDBJ databases">
        <title>The genome sequence of Rhodocytophaga aerolata KACC 12507.</title>
        <authorList>
            <person name="Zhang X."/>
        </authorList>
    </citation>
    <scope>NUCLEOTIDE SEQUENCE</scope>
    <source>
        <strain evidence="1">KACC 12507</strain>
    </source>
</reference>
<accession>A0ABT8RJT6</accession>
<keyword evidence="2" id="KW-1185">Reference proteome</keyword>
<evidence type="ECO:0000313" key="1">
    <source>
        <dbReference type="EMBL" id="MDO1451543.1"/>
    </source>
</evidence>
<dbReference type="Proteomes" id="UP001168528">
    <property type="component" value="Unassembled WGS sequence"/>
</dbReference>
<organism evidence="1 2">
    <name type="scientific">Rhodocytophaga aerolata</name>
    <dbReference type="NCBI Taxonomy" id="455078"/>
    <lineage>
        <taxon>Bacteria</taxon>
        <taxon>Pseudomonadati</taxon>
        <taxon>Bacteroidota</taxon>
        <taxon>Cytophagia</taxon>
        <taxon>Cytophagales</taxon>
        <taxon>Rhodocytophagaceae</taxon>
        <taxon>Rhodocytophaga</taxon>
    </lineage>
</organism>
<protein>
    <submittedName>
        <fullName evidence="1">Uncharacterized protein</fullName>
    </submittedName>
</protein>
<evidence type="ECO:0000313" key="2">
    <source>
        <dbReference type="Proteomes" id="UP001168528"/>
    </source>
</evidence>
<dbReference type="EMBL" id="JAUKPO010000065">
    <property type="protein sequence ID" value="MDO1451543.1"/>
    <property type="molecule type" value="Genomic_DNA"/>
</dbReference>
<name>A0ABT8RJT6_9BACT</name>
<sequence>MTTKTITFEITNEHDLCLLLALAERLKLKSSVGDENALTDHLDRPDGKPLSGKELLERLQKAESEKGIRFDEFKYELQK</sequence>
<proteinExistence type="predicted"/>
<comment type="caution">
    <text evidence="1">The sequence shown here is derived from an EMBL/GenBank/DDBJ whole genome shotgun (WGS) entry which is preliminary data.</text>
</comment>